<dbReference type="PANTHER" id="PTHR12835:SF5">
    <property type="entry name" value="BIOTIN--PROTEIN LIGASE"/>
    <property type="match status" value="1"/>
</dbReference>
<gene>
    <name evidence="9" type="primary">birA</name>
    <name evidence="9" type="ordered locus">RSPO_c03091</name>
</gene>
<dbReference type="EMBL" id="CP002819">
    <property type="protein sequence ID" value="AEG70383.1"/>
    <property type="molecule type" value="Genomic_DNA"/>
</dbReference>
<keyword evidence="1" id="KW-0436">Ligase</keyword>
<evidence type="ECO:0000256" key="1">
    <source>
        <dbReference type="ARBA" id="ARBA00022598"/>
    </source>
</evidence>
<dbReference type="eggNOG" id="COG0340">
    <property type="taxonomic scope" value="Bacteria"/>
</dbReference>
<feature type="region of interest" description="Disordered" evidence="7">
    <location>
        <begin position="94"/>
        <end position="131"/>
    </location>
</feature>
<dbReference type="AlphaFoldDB" id="F6G5M0"/>
<proteinExistence type="predicted"/>
<dbReference type="HOGENOM" id="CLU_405363_0_0_4"/>
<feature type="compositionally biased region" description="Basic and acidic residues" evidence="7">
    <location>
        <begin position="67"/>
        <end position="82"/>
    </location>
</feature>
<dbReference type="Gene3D" id="3.30.930.10">
    <property type="entry name" value="Bira Bifunctional Protein, Domain 2"/>
    <property type="match status" value="1"/>
</dbReference>
<dbReference type="PATRIC" id="fig|1031711.3.peg.3023"/>
<feature type="compositionally biased region" description="Basic and acidic residues" evidence="7">
    <location>
        <begin position="300"/>
        <end position="317"/>
    </location>
</feature>
<feature type="domain" description="BPL/LPL catalytic" evidence="8">
    <location>
        <begin position="422"/>
        <end position="606"/>
    </location>
</feature>
<dbReference type="InterPro" id="IPR004143">
    <property type="entry name" value="BPL_LPL_catalytic"/>
</dbReference>
<keyword evidence="3" id="KW-0067">ATP-binding</keyword>
<feature type="compositionally biased region" description="Basic and acidic residues" evidence="7">
    <location>
        <begin position="1"/>
        <end position="16"/>
    </location>
</feature>
<dbReference type="PANTHER" id="PTHR12835">
    <property type="entry name" value="BIOTIN PROTEIN LIGASE"/>
    <property type="match status" value="1"/>
</dbReference>
<dbReference type="NCBIfam" id="TIGR00121">
    <property type="entry name" value="birA_ligase"/>
    <property type="match status" value="1"/>
</dbReference>
<evidence type="ECO:0000256" key="3">
    <source>
        <dbReference type="ARBA" id="ARBA00022840"/>
    </source>
</evidence>
<dbReference type="EC" id="6.3.4.15" evidence="5"/>
<dbReference type="CDD" id="cd16442">
    <property type="entry name" value="BPL"/>
    <property type="match status" value="1"/>
</dbReference>
<feature type="region of interest" description="Disordered" evidence="7">
    <location>
        <begin position="45"/>
        <end position="82"/>
    </location>
</feature>
<evidence type="ECO:0000259" key="8">
    <source>
        <dbReference type="PROSITE" id="PS51733"/>
    </source>
</evidence>
<dbReference type="KEGG" id="rsn:RSPO_c03091"/>
<keyword evidence="2" id="KW-0547">Nucleotide-binding</keyword>
<feature type="compositionally biased region" description="Basic and acidic residues" evidence="7">
    <location>
        <begin position="94"/>
        <end position="129"/>
    </location>
</feature>
<reference evidence="9 10" key="1">
    <citation type="journal article" date="2011" name="J. Bacteriol.">
        <title>Complete genome sequence of the plant pathogen Ralstonia solanacearum strain Po82.</title>
        <authorList>
            <person name="Xu J."/>
            <person name="Zheng H.J."/>
            <person name="Liu L."/>
            <person name="Pan Z.C."/>
            <person name="Prior P."/>
            <person name="Tang B."/>
            <person name="Xu J.S."/>
            <person name="Zhang H."/>
            <person name="Tian Q."/>
            <person name="Zhang L.Q."/>
            <person name="Feng J."/>
        </authorList>
    </citation>
    <scope>NUCLEOTIDE SEQUENCE [LARGE SCALE GENOMIC DNA]</scope>
    <source>
        <strain evidence="9 10">Po82</strain>
    </source>
</reference>
<evidence type="ECO:0000256" key="7">
    <source>
        <dbReference type="SAM" id="MobiDB-lite"/>
    </source>
</evidence>
<dbReference type="InterPro" id="IPR008988">
    <property type="entry name" value="Transcriptional_repressor_C"/>
</dbReference>
<dbReference type="SUPFAM" id="SSF55681">
    <property type="entry name" value="Class II aaRS and biotin synthetases"/>
    <property type="match status" value="1"/>
</dbReference>
<feature type="region of interest" description="Disordered" evidence="7">
    <location>
        <begin position="295"/>
        <end position="317"/>
    </location>
</feature>
<dbReference type="Pfam" id="PF02237">
    <property type="entry name" value="BPL_C"/>
    <property type="match status" value="1"/>
</dbReference>
<dbReference type="SUPFAM" id="SSF50037">
    <property type="entry name" value="C-terminal domain of transcriptional repressors"/>
    <property type="match status" value="1"/>
</dbReference>
<evidence type="ECO:0000313" key="9">
    <source>
        <dbReference type="EMBL" id="AEG70383.1"/>
    </source>
</evidence>
<dbReference type="GO" id="GO:0005524">
    <property type="term" value="F:ATP binding"/>
    <property type="evidence" value="ECO:0007669"/>
    <property type="project" value="UniProtKB-KW"/>
</dbReference>
<evidence type="ECO:0000256" key="5">
    <source>
        <dbReference type="ARBA" id="ARBA00024227"/>
    </source>
</evidence>
<protein>
    <recommendedName>
        <fullName evidence="5">biotin--[biotin carboxyl-carrier protein] ligase</fullName>
        <ecNumber evidence="5">6.3.4.15</ecNumber>
    </recommendedName>
</protein>
<dbReference type="Pfam" id="PF03099">
    <property type="entry name" value="BPL_LplA_LipB"/>
    <property type="match status" value="1"/>
</dbReference>
<evidence type="ECO:0000256" key="6">
    <source>
        <dbReference type="ARBA" id="ARBA00047846"/>
    </source>
</evidence>
<dbReference type="NCBIfam" id="NF005405">
    <property type="entry name" value="PRK06955.1"/>
    <property type="match status" value="1"/>
</dbReference>
<evidence type="ECO:0000313" key="10">
    <source>
        <dbReference type="Proteomes" id="UP000007953"/>
    </source>
</evidence>
<feature type="region of interest" description="Disordered" evidence="7">
    <location>
        <begin position="1"/>
        <end position="29"/>
    </location>
</feature>
<dbReference type="InterPro" id="IPR004408">
    <property type="entry name" value="Biotin_CoA_COase_ligase"/>
</dbReference>
<keyword evidence="4" id="KW-0092">Biotin</keyword>
<dbReference type="PROSITE" id="PS51733">
    <property type="entry name" value="BPL_LPL_CATALYTIC"/>
    <property type="match status" value="1"/>
</dbReference>
<dbReference type="InterPro" id="IPR003142">
    <property type="entry name" value="BPL_C"/>
</dbReference>
<accession>F6G5M0</accession>
<dbReference type="InterPro" id="IPR045864">
    <property type="entry name" value="aa-tRNA-synth_II/BPL/LPL"/>
</dbReference>
<name>F6G5M0_RALS8</name>
<sequence>MARHQRDQHAEHHALADAEPQVGHRHRIGQRGDEVGRADVELELGGQDAAGQRQQVGPRHQQRHRDRQRDHLRQDQPEAVRDAHHAHRVELFGHPHHADLRGDGRARAPRHQDGRQHRPQLADDGHAQDIDDEDAGAEHTQLVGRQVAQHDADQKAHQRGDAERLVAGAVDVGGDLAPRPAVRRAHEAQQVEHQLADHRHADLQVAGEIEHGATQHRHRVDARRDALLPAARIQPGHAVDHAALVGARVEVLGPAVAPGAPQQLRAEMVDAAHFRQAPGIGVVQPRADLAARAAHARPLGQRERGPVARQVGDRPAVDDTDLELRGAASDQAQCSGSGDAGRIVANTDTRAVAVMRRTGRPRRARCQRCPRYNAPSFSHSRVFAPSMSSAPTPARWRLTRDRIQPTGVAAGWPVEVVESTGSTNADLMAALRAAVWPATVGTPVGAAPLVGARVLAALRQTAGRGRQGRPWNGDHGLTFSVACAFAGEPAQLAGLSLAVGVAVADAVATYAQTRGGDAQALTLKWPNDVQIAGRKLAGILVETMRAAPGQTWAVIGIGLNLERPHALEAALGRSLSGVEELVERPEPNAVLAGLLSALGEHLQRFGTQGLAPFVAPFAARDAFAGRPVRLWQDGAVVLEGVAHGIDVHGRLAIESGGRVQWVHSGEVSLRAADAEQQP</sequence>
<dbReference type="GO" id="GO:0004077">
    <property type="term" value="F:biotin--[biotin carboxyl-carrier protein] ligase activity"/>
    <property type="evidence" value="ECO:0007669"/>
    <property type="project" value="UniProtKB-EC"/>
</dbReference>
<dbReference type="Proteomes" id="UP000007953">
    <property type="component" value="Chromosome"/>
</dbReference>
<dbReference type="Gene3D" id="2.30.30.100">
    <property type="match status" value="1"/>
</dbReference>
<evidence type="ECO:0000256" key="4">
    <source>
        <dbReference type="ARBA" id="ARBA00023267"/>
    </source>
</evidence>
<organism evidence="9 10">
    <name type="scientific">Ralstonia solanacearum (strain Po82)</name>
    <dbReference type="NCBI Taxonomy" id="1031711"/>
    <lineage>
        <taxon>Bacteria</taxon>
        <taxon>Pseudomonadati</taxon>
        <taxon>Pseudomonadota</taxon>
        <taxon>Betaproteobacteria</taxon>
        <taxon>Burkholderiales</taxon>
        <taxon>Burkholderiaceae</taxon>
        <taxon>Ralstonia</taxon>
        <taxon>Ralstonia solanacearum species complex</taxon>
    </lineage>
</organism>
<comment type="catalytic activity">
    <reaction evidence="6">
        <text>biotin + L-lysyl-[protein] + ATP = N(6)-biotinyl-L-lysyl-[protein] + AMP + diphosphate + H(+)</text>
        <dbReference type="Rhea" id="RHEA:11756"/>
        <dbReference type="Rhea" id="RHEA-COMP:9752"/>
        <dbReference type="Rhea" id="RHEA-COMP:10505"/>
        <dbReference type="ChEBI" id="CHEBI:15378"/>
        <dbReference type="ChEBI" id="CHEBI:29969"/>
        <dbReference type="ChEBI" id="CHEBI:30616"/>
        <dbReference type="ChEBI" id="CHEBI:33019"/>
        <dbReference type="ChEBI" id="CHEBI:57586"/>
        <dbReference type="ChEBI" id="CHEBI:83144"/>
        <dbReference type="ChEBI" id="CHEBI:456215"/>
        <dbReference type="EC" id="6.3.4.15"/>
    </reaction>
</comment>
<evidence type="ECO:0000256" key="2">
    <source>
        <dbReference type="ARBA" id="ARBA00022741"/>
    </source>
</evidence>
<dbReference type="GO" id="GO:0005737">
    <property type="term" value="C:cytoplasm"/>
    <property type="evidence" value="ECO:0007669"/>
    <property type="project" value="TreeGrafter"/>
</dbReference>